<gene>
    <name evidence="8" type="ORF">UFOPK4175_00240</name>
</gene>
<feature type="transmembrane region" description="Helical" evidence="6">
    <location>
        <begin position="557"/>
        <end position="578"/>
    </location>
</feature>
<feature type="transmembrane region" description="Helical" evidence="6">
    <location>
        <begin position="675"/>
        <end position="696"/>
    </location>
</feature>
<feature type="transmembrane region" description="Helical" evidence="6">
    <location>
        <begin position="209"/>
        <end position="228"/>
    </location>
</feature>
<dbReference type="InterPro" id="IPR050545">
    <property type="entry name" value="Mycobact_MmpL"/>
</dbReference>
<proteinExistence type="predicted"/>
<feature type="transmembrane region" description="Helical" evidence="6">
    <location>
        <begin position="234"/>
        <end position="255"/>
    </location>
</feature>
<feature type="transmembrane region" description="Helical" evidence="6">
    <location>
        <begin position="643"/>
        <end position="663"/>
    </location>
</feature>
<dbReference type="GO" id="GO:0005886">
    <property type="term" value="C:plasma membrane"/>
    <property type="evidence" value="ECO:0007669"/>
    <property type="project" value="UniProtKB-SubCell"/>
</dbReference>
<evidence type="ECO:0000256" key="1">
    <source>
        <dbReference type="ARBA" id="ARBA00004651"/>
    </source>
</evidence>
<feature type="domain" description="SSD" evidence="7">
    <location>
        <begin position="531"/>
        <end position="697"/>
    </location>
</feature>
<evidence type="ECO:0000259" key="7">
    <source>
        <dbReference type="PROSITE" id="PS50156"/>
    </source>
</evidence>
<dbReference type="PANTHER" id="PTHR33406">
    <property type="entry name" value="MEMBRANE PROTEIN MJ1562-RELATED"/>
    <property type="match status" value="1"/>
</dbReference>
<sequence length="735" mass="76184">MTPVLYALGHFCTKHRWVVVIAWVIIAAGLLFGSKSLGWNTSNNLTLPGTGSQDATNLLNDRWPDAANGSIPVVLGAPGGNLISDSQYTDAINETVSNYESDSGVLSVVSPLGTTTQSQSLNSKDGQISVISVTIKDSPSDLTVDEGNHLVNLAGPAKQAGLTVGVGGYVGNAVSNPNVDFSVIVGIVAAIIILLFTFGTLVSMGLPMLTALIGLVAGISGVYLLGQIVDVPTIGPTLAIMIGLGVGIDYALFMVSRHRQHVGMGLDYREAASRATATAGGAVVFAGSTVILALLCLAVVKVQILSAMGYSAAVAVLFAMLSALTLMPALLAIAGKGLDRFAMPFISIEKQEKTAESPGWTAWGTAMVRFRIPAVILSLIALAALAYPIHQLYLGQQDNGSFPTNTQARIAYDLLDEGFGVGANAGFLIAVAIDSTDASTVQTQLGDLTTALAAASGVASASPASVDSDNNAATITVTPTTGPSSEATSTLVTDLRATTIPDATKGTSLTAYVGGQTASYVDLATLIGDRLILTIIVVVVLGFLLMTMAFRAIGLALISSLMNLLTVAAAFGVTTAVFEVGRGTSLIGLDGTIPVVSYVPLMMFAVLFGLSMDYNVFLMSAVREKWLEKKDPQAAIIEGLASTGKIVSAAALIMTAVFLAFVLNGNPIVKQFGVGTAVAIIIYATLVRCVLLPALVSLCGKGTWYMPHWLDRILPNISIEGDQYFEQLAAKGAAK</sequence>
<keyword evidence="5 6" id="KW-0472">Membrane</keyword>
<feature type="transmembrane region" description="Helical" evidence="6">
    <location>
        <begin position="276"/>
        <end position="300"/>
    </location>
</feature>
<reference evidence="8" key="1">
    <citation type="submission" date="2020-05" db="EMBL/GenBank/DDBJ databases">
        <authorList>
            <person name="Chiriac C."/>
            <person name="Salcher M."/>
            <person name="Ghai R."/>
            <person name="Kavagutti S V."/>
        </authorList>
    </citation>
    <scope>NUCLEOTIDE SEQUENCE</scope>
</reference>
<keyword evidence="3 6" id="KW-0812">Transmembrane</keyword>
<evidence type="ECO:0000256" key="6">
    <source>
        <dbReference type="SAM" id="Phobius"/>
    </source>
</evidence>
<organism evidence="8">
    <name type="scientific">freshwater metagenome</name>
    <dbReference type="NCBI Taxonomy" id="449393"/>
    <lineage>
        <taxon>unclassified sequences</taxon>
        <taxon>metagenomes</taxon>
        <taxon>ecological metagenomes</taxon>
    </lineage>
</organism>
<feature type="transmembrane region" description="Helical" evidence="6">
    <location>
        <begin position="370"/>
        <end position="389"/>
    </location>
</feature>
<feature type="transmembrane region" description="Helical" evidence="6">
    <location>
        <begin position="531"/>
        <end position="550"/>
    </location>
</feature>
<evidence type="ECO:0000256" key="4">
    <source>
        <dbReference type="ARBA" id="ARBA00022989"/>
    </source>
</evidence>
<dbReference type="InterPro" id="IPR004869">
    <property type="entry name" value="MMPL_dom"/>
</dbReference>
<dbReference type="PROSITE" id="PS50156">
    <property type="entry name" value="SSD"/>
    <property type="match status" value="2"/>
</dbReference>
<dbReference type="AlphaFoldDB" id="A0A6J7RMX9"/>
<feature type="transmembrane region" description="Helical" evidence="6">
    <location>
        <begin position="181"/>
        <end position="202"/>
    </location>
</feature>
<evidence type="ECO:0000256" key="3">
    <source>
        <dbReference type="ARBA" id="ARBA00022692"/>
    </source>
</evidence>
<keyword evidence="2" id="KW-1003">Cell membrane</keyword>
<feature type="transmembrane region" description="Helical" evidence="6">
    <location>
        <begin position="17"/>
        <end position="34"/>
    </location>
</feature>
<dbReference type="Pfam" id="PF03176">
    <property type="entry name" value="MMPL"/>
    <property type="match status" value="2"/>
</dbReference>
<evidence type="ECO:0000256" key="2">
    <source>
        <dbReference type="ARBA" id="ARBA00022475"/>
    </source>
</evidence>
<dbReference type="Gene3D" id="1.20.1640.10">
    <property type="entry name" value="Multidrug efflux transporter AcrB transmembrane domain"/>
    <property type="match status" value="2"/>
</dbReference>
<comment type="subcellular location">
    <subcellularLocation>
        <location evidence="1">Cell membrane</location>
        <topology evidence="1">Multi-pass membrane protein</topology>
    </subcellularLocation>
</comment>
<dbReference type="PANTHER" id="PTHR33406:SF13">
    <property type="entry name" value="MEMBRANE PROTEIN YDFJ"/>
    <property type="match status" value="1"/>
</dbReference>
<name>A0A6J7RMX9_9ZZZZ</name>
<feature type="transmembrane region" description="Helical" evidence="6">
    <location>
        <begin position="312"/>
        <end position="334"/>
    </location>
</feature>
<feature type="transmembrane region" description="Helical" evidence="6">
    <location>
        <begin position="598"/>
        <end position="622"/>
    </location>
</feature>
<dbReference type="InterPro" id="IPR000731">
    <property type="entry name" value="SSD"/>
</dbReference>
<evidence type="ECO:0000256" key="5">
    <source>
        <dbReference type="ARBA" id="ARBA00023136"/>
    </source>
</evidence>
<dbReference type="EMBL" id="CAFBPX010000025">
    <property type="protein sequence ID" value="CAB5030189.1"/>
    <property type="molecule type" value="Genomic_DNA"/>
</dbReference>
<evidence type="ECO:0000313" key="8">
    <source>
        <dbReference type="EMBL" id="CAB5030189.1"/>
    </source>
</evidence>
<protein>
    <submittedName>
        <fullName evidence="8">Unannotated protein</fullName>
    </submittedName>
</protein>
<feature type="domain" description="SSD" evidence="7">
    <location>
        <begin position="184"/>
        <end position="333"/>
    </location>
</feature>
<keyword evidence="4 6" id="KW-1133">Transmembrane helix</keyword>
<accession>A0A6J7RMX9</accession>
<dbReference type="SUPFAM" id="SSF82866">
    <property type="entry name" value="Multidrug efflux transporter AcrB transmembrane domain"/>
    <property type="match status" value="2"/>
</dbReference>